<protein>
    <recommendedName>
        <fullName evidence="13">Zinc carboxypeptidase</fullName>
        <ecNumber evidence="12">3.4.17.18</ecNumber>
    </recommendedName>
</protein>
<dbReference type="CDD" id="cd03859">
    <property type="entry name" value="M14_CPT"/>
    <property type="match status" value="1"/>
</dbReference>
<keyword evidence="8" id="KW-0862">Zinc</keyword>
<dbReference type="Proteomes" id="UP000199113">
    <property type="component" value="Unassembled WGS sequence"/>
</dbReference>
<dbReference type="Pfam" id="PF00246">
    <property type="entry name" value="Peptidase_M14"/>
    <property type="match status" value="1"/>
</dbReference>
<evidence type="ECO:0000256" key="5">
    <source>
        <dbReference type="ARBA" id="ARBA00022723"/>
    </source>
</evidence>
<organism evidence="19 20">
    <name type="scientific">Nocardioides alpinus</name>
    <dbReference type="NCBI Taxonomy" id="748909"/>
    <lineage>
        <taxon>Bacteria</taxon>
        <taxon>Bacillati</taxon>
        <taxon>Actinomycetota</taxon>
        <taxon>Actinomycetes</taxon>
        <taxon>Propionibacteriales</taxon>
        <taxon>Nocardioidaceae</taxon>
        <taxon>Nocardioides</taxon>
    </lineage>
</organism>
<dbReference type="GO" id="GO:0006508">
    <property type="term" value="P:proteolysis"/>
    <property type="evidence" value="ECO:0007669"/>
    <property type="project" value="UniProtKB-KW"/>
</dbReference>
<keyword evidence="7" id="KW-0378">Hydrolase</keyword>
<evidence type="ECO:0000256" key="14">
    <source>
        <dbReference type="PROSITE-ProRule" id="PRU01379"/>
    </source>
</evidence>
<evidence type="ECO:0000313" key="18">
    <source>
        <dbReference type="EMBL" id="PKH37536.1"/>
    </source>
</evidence>
<feature type="region of interest" description="Disordered" evidence="15">
    <location>
        <begin position="254"/>
        <end position="298"/>
    </location>
</feature>
<dbReference type="Gene3D" id="3.40.630.10">
    <property type="entry name" value="Zn peptidases"/>
    <property type="match status" value="1"/>
</dbReference>
<keyword evidence="4" id="KW-0645">Protease</keyword>
<feature type="active site" description="Proton donor/acceptor" evidence="14">
    <location>
        <position position="389"/>
    </location>
</feature>
<evidence type="ECO:0000256" key="7">
    <source>
        <dbReference type="ARBA" id="ARBA00022801"/>
    </source>
</evidence>
<comment type="cofactor">
    <cofactor evidence="1">
        <name>Zn(2+)</name>
        <dbReference type="ChEBI" id="CHEBI:29105"/>
    </cofactor>
</comment>
<evidence type="ECO:0000256" key="12">
    <source>
        <dbReference type="ARBA" id="ARBA00066554"/>
    </source>
</evidence>
<proteinExistence type="inferred from homology"/>
<dbReference type="Proteomes" id="UP000233565">
    <property type="component" value="Unassembled WGS sequence"/>
</dbReference>
<feature type="signal peptide" evidence="16">
    <location>
        <begin position="1"/>
        <end position="27"/>
    </location>
</feature>
<dbReference type="SMART" id="SM00631">
    <property type="entry name" value="Zn_pept"/>
    <property type="match status" value="1"/>
</dbReference>
<keyword evidence="21" id="KW-1185">Reference proteome</keyword>
<comment type="similarity">
    <text evidence="2 14">Belongs to the peptidase M14 family.</text>
</comment>
<dbReference type="InterPro" id="IPR000834">
    <property type="entry name" value="Peptidase_M14"/>
</dbReference>
<dbReference type="STRING" id="748909.SAMN05192575_101527"/>
<evidence type="ECO:0000259" key="17">
    <source>
        <dbReference type="PROSITE" id="PS52035"/>
    </source>
</evidence>
<dbReference type="PROSITE" id="PS00132">
    <property type="entry name" value="CARBOXYPEPT_ZN_1"/>
    <property type="match status" value="1"/>
</dbReference>
<evidence type="ECO:0000256" key="3">
    <source>
        <dbReference type="ARBA" id="ARBA00022645"/>
    </source>
</evidence>
<accession>A0A1I0VXR6</accession>
<keyword evidence="6 16" id="KW-0732">Signal</keyword>
<comment type="catalytic activity">
    <reaction evidence="10">
        <text>Releases a C-terminal residue, which may be hydrophobic or positively charged.</text>
        <dbReference type="EC" id="3.4.17.18"/>
    </reaction>
</comment>
<dbReference type="GO" id="GO:0004181">
    <property type="term" value="F:metallocarboxypeptidase activity"/>
    <property type="evidence" value="ECO:0007669"/>
    <property type="project" value="InterPro"/>
</dbReference>
<reference evidence="19" key="1">
    <citation type="submission" date="2016-10" db="EMBL/GenBank/DDBJ databases">
        <authorList>
            <person name="de Groot N.N."/>
        </authorList>
    </citation>
    <scope>NUCLEOTIDE SEQUENCE [LARGE SCALE GENOMIC DNA]</scope>
    <source>
        <strain evidence="19">CGMCC 1.10697</strain>
    </source>
</reference>
<dbReference type="InterPro" id="IPR057246">
    <property type="entry name" value="CARBOXYPEPT_ZN_1"/>
</dbReference>
<dbReference type="AlphaFoldDB" id="A0A1I0VXR6"/>
<dbReference type="Pfam" id="PF20773">
    <property type="entry name" value="InhA-like_MAM"/>
    <property type="match status" value="1"/>
</dbReference>
<dbReference type="SUPFAM" id="SSF53187">
    <property type="entry name" value="Zn-dependent exopeptidases"/>
    <property type="match status" value="1"/>
</dbReference>
<keyword evidence="9" id="KW-0482">Metalloprotease</keyword>
<sequence>MRRLVPASIAVAVVAALGVGLAPPSSTAPPAAAPRTAQALDAYVARGVTAEQLDVLTRAGYDLAEAHPTGDTTRVDLVLTAEEAETLRSQGLTLTLARVKGGQTVRQFAAAEAANGFTVWRSYDEPGGIRDQLVDAARTYPGVTKLVKLGTTYQGRDILALKVTQGARGQRDGSRPAVIFSATQHAREWIATEVTRRLMDTYLQRWAANDRPTRKLLQKTELWFVPVMNPDGYQYTFDTERLWRKNLRDNNGDGITQVGDGVDPNRNYPSHWGYDNEGSSDIASSETYRGPSPASEPETQAGIKLFKTAKAEFMVNYHSNGRWLLYNDGWQIGTPTADDPIYYALSGNLDKPAIEGFHPGLSSDVLYVTNGEIDGYAQEATGTLAWTPELSPGCDGCGFVFPDDEALVQEEFARNLPFAESVAASAVTPDDPKSSLGIETKPFYLDSEDAYKSGLPSVRLSFAKSYGDPQPVAVLARRSLGTVTAKWKINGGRTQSARTREWAGGEKFGMTSTHYHQVRGVVTGTDPGDSVEVWFEGGRQRSPSFTYEAVSETDDRVLVVAAEDYTGASPAQDPAGPHYLDYYLDALEANGEGADVYDVDANNRTAPDALGVLSHYDAAIWYTGDDVVTRTAGRGAGNVDRLALDEMLEFRAFMNEGGTVMYTGNQAGTQYTAAAGTQLYDPQGAIACNPLPAGIDTRRCLALRGSGDGTNDVLQYWFGGYLQIPGDGLDDEGNVYDVAGVDDPFTGTAWAMNGPESGDNQNATSSFISTSGILPADQFPQFESWPSARWDKPGGPFDPHTGEQYVYSQIADVSYKRLTRTVTVPAGGGDLDFWTSYDTEGDWDYVFVEARTPGGNDWTTLPDANGHTTQATGESCAAGWRELHPQLDHYQTYDAAAGTCTPTGTTGAWHAASGNSAGWQNWNVDLGAWQGGSVEVSITYASDWSTQGLGTFVDDITLPDGTSTSFESGFEGWTVPGAATGSAANGNDWEVTSASGFPVGASISTPDSLLMGFGFEGIATPAERTEVMGRALDHLLE</sequence>
<dbReference type="PROSITE" id="PS52035">
    <property type="entry name" value="PEPTIDASE_M14"/>
    <property type="match status" value="1"/>
</dbReference>
<comment type="function">
    <text evidence="11">Carboxypeptidase that possesses the specificities of both mammalian Cpase A and B. Thus shows broad substrate specificity, being able to cleave Cbz-Gly-Leu, Cbz-Gly-Val, Cbz-Gly-Phe, Cbz-Gly-Lys and Bz-Gly-Arg in vitro.</text>
</comment>
<dbReference type="PRINTS" id="PR00765">
    <property type="entry name" value="CRBOXYPTASEA"/>
</dbReference>
<dbReference type="EC" id="3.4.17.18" evidence="12"/>
<evidence type="ECO:0000256" key="13">
    <source>
        <dbReference type="ARBA" id="ARBA00074273"/>
    </source>
</evidence>
<evidence type="ECO:0000256" key="8">
    <source>
        <dbReference type="ARBA" id="ARBA00022833"/>
    </source>
</evidence>
<evidence type="ECO:0000256" key="6">
    <source>
        <dbReference type="ARBA" id="ARBA00022729"/>
    </source>
</evidence>
<feature type="domain" description="Peptidase M14" evidence="17">
    <location>
        <begin position="119"/>
        <end position="422"/>
    </location>
</feature>
<evidence type="ECO:0000256" key="4">
    <source>
        <dbReference type="ARBA" id="ARBA00022670"/>
    </source>
</evidence>
<dbReference type="EMBL" id="FOKC01000001">
    <property type="protein sequence ID" value="SFA80867.1"/>
    <property type="molecule type" value="Genomic_DNA"/>
</dbReference>
<dbReference type="FunFam" id="3.40.630.10:FF:000084">
    <property type="entry name" value="Carboxypeptidase B2"/>
    <property type="match status" value="1"/>
</dbReference>
<evidence type="ECO:0000256" key="10">
    <source>
        <dbReference type="ARBA" id="ARBA00050859"/>
    </source>
</evidence>
<dbReference type="PANTHER" id="PTHR11705:SF143">
    <property type="entry name" value="SLL0236 PROTEIN"/>
    <property type="match status" value="1"/>
</dbReference>
<dbReference type="InterPro" id="IPR033810">
    <property type="entry name" value="Carboxypeptidase_T"/>
</dbReference>
<feature type="compositionally biased region" description="Polar residues" evidence="15">
    <location>
        <begin position="277"/>
        <end position="287"/>
    </location>
</feature>
<evidence type="ECO:0000256" key="11">
    <source>
        <dbReference type="ARBA" id="ARBA00055464"/>
    </source>
</evidence>
<keyword evidence="3 18" id="KW-0121">Carboxypeptidase</keyword>
<feature type="chain" id="PRO_5039639681" description="Zinc carboxypeptidase" evidence="16">
    <location>
        <begin position="28"/>
        <end position="1037"/>
    </location>
</feature>
<reference evidence="20" key="2">
    <citation type="submission" date="2016-10" db="EMBL/GenBank/DDBJ databases">
        <authorList>
            <person name="Varghese N."/>
            <person name="Submissions S."/>
        </authorList>
    </citation>
    <scope>NUCLEOTIDE SEQUENCE [LARGE SCALE GENOMIC DNA]</scope>
    <source>
        <strain evidence="20">CGMCC 1.10697</strain>
    </source>
</reference>
<evidence type="ECO:0000256" key="9">
    <source>
        <dbReference type="ARBA" id="ARBA00023049"/>
    </source>
</evidence>
<evidence type="ECO:0000256" key="15">
    <source>
        <dbReference type="SAM" id="MobiDB-lite"/>
    </source>
</evidence>
<name>A0A1I0VXR6_9ACTN</name>
<gene>
    <name evidence="18" type="ORF">CXG46_19030</name>
    <name evidence="19" type="ORF">SAMN05192575_101527</name>
</gene>
<evidence type="ECO:0000313" key="21">
    <source>
        <dbReference type="Proteomes" id="UP000233565"/>
    </source>
</evidence>
<dbReference type="RefSeq" id="WP_091193860.1">
    <property type="nucleotide sequence ID" value="NZ_FOKC01000001.1"/>
</dbReference>
<dbReference type="PANTHER" id="PTHR11705">
    <property type="entry name" value="PROTEASE FAMILY M14 CARBOXYPEPTIDASE A,B"/>
    <property type="match status" value="1"/>
</dbReference>
<evidence type="ECO:0000256" key="2">
    <source>
        <dbReference type="ARBA" id="ARBA00005988"/>
    </source>
</evidence>
<evidence type="ECO:0000313" key="20">
    <source>
        <dbReference type="Proteomes" id="UP000199113"/>
    </source>
</evidence>
<dbReference type="EMBL" id="PJBV01000035">
    <property type="protein sequence ID" value="PKH37536.1"/>
    <property type="molecule type" value="Genomic_DNA"/>
</dbReference>
<keyword evidence="5" id="KW-0479">Metal-binding</keyword>
<evidence type="ECO:0000256" key="1">
    <source>
        <dbReference type="ARBA" id="ARBA00001947"/>
    </source>
</evidence>
<evidence type="ECO:0000256" key="16">
    <source>
        <dbReference type="SAM" id="SignalP"/>
    </source>
</evidence>
<dbReference type="GO" id="GO:0005615">
    <property type="term" value="C:extracellular space"/>
    <property type="evidence" value="ECO:0007669"/>
    <property type="project" value="TreeGrafter"/>
</dbReference>
<dbReference type="GO" id="GO:0008270">
    <property type="term" value="F:zinc ion binding"/>
    <property type="evidence" value="ECO:0007669"/>
    <property type="project" value="InterPro"/>
</dbReference>
<dbReference type="OrthoDB" id="5240362at2"/>
<reference evidence="18 21" key="3">
    <citation type="submission" date="2017-12" db="EMBL/GenBank/DDBJ databases">
        <title>Pharmacopeia of the Arctic Ocean.</title>
        <authorList>
            <person name="Collins E."/>
            <person name="Ducluzeau A.-L."/>
        </authorList>
    </citation>
    <scope>NUCLEOTIDE SEQUENCE [LARGE SCALE GENOMIC DNA]</scope>
    <source>
        <strain evidence="18 21">DSM 23325</strain>
    </source>
</reference>
<evidence type="ECO:0000313" key="19">
    <source>
        <dbReference type="EMBL" id="SFA80867.1"/>
    </source>
</evidence>